<protein>
    <submittedName>
        <fullName evidence="1">Uncharacterized protein</fullName>
    </submittedName>
</protein>
<sequence>LGTGGSDAHIVSAVGTCMTRFEKKIENESDLVQELRNGRFTAVKLES</sequence>
<dbReference type="Gene3D" id="3.20.20.140">
    <property type="entry name" value="Metal-dependent hydrolases"/>
    <property type="match status" value="1"/>
</dbReference>
<dbReference type="EMBL" id="UINC01039501">
    <property type="protein sequence ID" value="SVB38073.1"/>
    <property type="molecule type" value="Genomic_DNA"/>
</dbReference>
<dbReference type="AlphaFoldDB" id="A0A382DKD0"/>
<evidence type="ECO:0000313" key="1">
    <source>
        <dbReference type="EMBL" id="SVB38073.1"/>
    </source>
</evidence>
<organism evidence="1">
    <name type="scientific">marine metagenome</name>
    <dbReference type="NCBI Taxonomy" id="408172"/>
    <lineage>
        <taxon>unclassified sequences</taxon>
        <taxon>metagenomes</taxon>
        <taxon>ecological metagenomes</taxon>
    </lineage>
</organism>
<proteinExistence type="predicted"/>
<reference evidence="1" key="1">
    <citation type="submission" date="2018-05" db="EMBL/GenBank/DDBJ databases">
        <authorList>
            <person name="Lanie J.A."/>
            <person name="Ng W.-L."/>
            <person name="Kazmierczak K.M."/>
            <person name="Andrzejewski T.M."/>
            <person name="Davidsen T.M."/>
            <person name="Wayne K.J."/>
            <person name="Tettelin H."/>
            <person name="Glass J.I."/>
            <person name="Rusch D."/>
            <person name="Podicherti R."/>
            <person name="Tsui H.-C.T."/>
            <person name="Winkler M.E."/>
        </authorList>
    </citation>
    <scope>NUCLEOTIDE SEQUENCE</scope>
</reference>
<feature type="non-terminal residue" evidence="1">
    <location>
        <position position="1"/>
    </location>
</feature>
<name>A0A382DKD0_9ZZZZ</name>
<accession>A0A382DKD0</accession>
<dbReference type="Pfam" id="PF13263">
    <property type="entry name" value="PHP_C"/>
    <property type="match status" value="1"/>
</dbReference>
<gene>
    <name evidence="1" type="ORF">METZ01_LOCUS190927</name>
</gene>